<feature type="domain" description="Mce/MlaD" evidence="2">
    <location>
        <begin position="34"/>
        <end position="108"/>
    </location>
</feature>
<dbReference type="GO" id="GO:0005576">
    <property type="term" value="C:extracellular region"/>
    <property type="evidence" value="ECO:0007669"/>
    <property type="project" value="TreeGrafter"/>
</dbReference>
<feature type="region of interest" description="Disordered" evidence="1">
    <location>
        <begin position="387"/>
        <end position="462"/>
    </location>
</feature>
<feature type="compositionally biased region" description="Low complexity" evidence="1">
    <location>
        <begin position="453"/>
        <end position="462"/>
    </location>
</feature>
<comment type="caution">
    <text evidence="4">The sequence shown here is derived from an EMBL/GenBank/DDBJ whole genome shotgun (WGS) entry which is preliminary data.</text>
</comment>
<dbReference type="NCBIfam" id="TIGR00996">
    <property type="entry name" value="Mtu_fam_mce"/>
    <property type="match status" value="1"/>
</dbReference>
<protein>
    <submittedName>
        <fullName evidence="4">Mammalian cell entry protein</fullName>
    </submittedName>
</protein>
<feature type="compositionally biased region" description="Pro residues" evidence="1">
    <location>
        <begin position="413"/>
        <end position="426"/>
    </location>
</feature>
<evidence type="ECO:0000313" key="4">
    <source>
        <dbReference type="EMBL" id="OAN36859.1"/>
    </source>
</evidence>
<dbReference type="Pfam" id="PF11887">
    <property type="entry name" value="Mce4_CUP1"/>
    <property type="match status" value="1"/>
</dbReference>
<gene>
    <name evidence="4" type="ORF">A4X20_06645</name>
</gene>
<dbReference type="EMBL" id="LWCS01000032">
    <property type="protein sequence ID" value="OAN36859.1"/>
    <property type="molecule type" value="Genomic_DNA"/>
</dbReference>
<dbReference type="InterPro" id="IPR003399">
    <property type="entry name" value="Mce/MlaD"/>
</dbReference>
<evidence type="ECO:0000256" key="1">
    <source>
        <dbReference type="SAM" id="MobiDB-lite"/>
    </source>
</evidence>
<dbReference type="RefSeq" id="WP_064283061.1">
    <property type="nucleotide sequence ID" value="NZ_LWCS01000032.1"/>
</dbReference>
<dbReference type="Pfam" id="PF02470">
    <property type="entry name" value="MlaD"/>
    <property type="match status" value="1"/>
</dbReference>
<evidence type="ECO:0000259" key="3">
    <source>
        <dbReference type="Pfam" id="PF11887"/>
    </source>
</evidence>
<proteinExistence type="predicted"/>
<dbReference type="InterPro" id="IPR052336">
    <property type="entry name" value="MlaD_Phospholipid_Transporter"/>
</dbReference>
<dbReference type="OrthoDB" id="4516955at2"/>
<dbReference type="InterPro" id="IPR024516">
    <property type="entry name" value="Mce_C"/>
</dbReference>
<feature type="domain" description="Mammalian cell entry C-terminal" evidence="3">
    <location>
        <begin position="118"/>
        <end position="295"/>
    </location>
</feature>
<dbReference type="AlphaFoldDB" id="A0A178LS97"/>
<accession>A0A178LS97</accession>
<organism evidence="4 5">
    <name type="scientific">Mycolicibacterium iranicum</name>
    <name type="common">Mycobacterium iranicum</name>
    <dbReference type="NCBI Taxonomy" id="912594"/>
    <lineage>
        <taxon>Bacteria</taxon>
        <taxon>Bacillati</taxon>
        <taxon>Actinomycetota</taxon>
        <taxon>Actinomycetes</taxon>
        <taxon>Mycobacteriales</taxon>
        <taxon>Mycobacteriaceae</taxon>
        <taxon>Mycolicibacterium</taxon>
    </lineage>
</organism>
<name>A0A178LS97_MYCIR</name>
<dbReference type="PANTHER" id="PTHR33371">
    <property type="entry name" value="INTERMEMBRANE PHOSPHOLIPID TRANSPORT SYSTEM BINDING PROTEIN MLAD-RELATED"/>
    <property type="match status" value="1"/>
</dbReference>
<evidence type="ECO:0000259" key="2">
    <source>
        <dbReference type="Pfam" id="PF02470"/>
    </source>
</evidence>
<dbReference type="PANTHER" id="PTHR33371:SF4">
    <property type="entry name" value="INTERMEMBRANE PHOSPHOLIPID TRANSPORT SYSTEM BINDING PROTEIN MLAD"/>
    <property type="match status" value="1"/>
</dbReference>
<feature type="compositionally biased region" description="Low complexity" evidence="1">
    <location>
        <begin position="434"/>
        <end position="443"/>
    </location>
</feature>
<evidence type="ECO:0000313" key="5">
    <source>
        <dbReference type="Proteomes" id="UP000078396"/>
    </source>
</evidence>
<sequence length="462" mass="48296">MTRRFLVLLSIVALTVSGVGGGFLIVRGAFFAPTKIRANFVSATGIYPGDDVRVAGVKVGTITEIQGQPEQVTMTLTVDRGVPISAEARAVIVPQNLISARYVQLTPPYADSGPIMVDGAVIPLERTAVPVEWDEVKEQLMRLVTDLGPEENLSDSAMGRLIDSAANAMEGNGEKLRATLAQLSRAARIFADGGGNIVDIISNLDKVVGALRDSNAQIVQFQNRLATLTEVVNGSRSDLDAALRDIAVAAGEVTRFVAGSRNQTSEQVQRLANVTQTLADHRVDLENLLHGAPTAFANFYNMYNPDAGAVAGAFALHNFSNPLQFICSAIGSVENATAPETAKLCAQYLGPMLNAIDFNYLPFAVNPFLAPSASPEHIVYSPANLDPAVGGQSPPSPPEIPPAVSAYTGAGDVPPPPGYVPLPGGDPTPGVGDLLLPVAAPSADLPPPPLPAEAPLQGAPRP</sequence>
<dbReference type="InterPro" id="IPR005693">
    <property type="entry name" value="Mce"/>
</dbReference>
<dbReference type="Proteomes" id="UP000078396">
    <property type="component" value="Unassembled WGS sequence"/>
</dbReference>
<reference evidence="4 5" key="1">
    <citation type="submission" date="2016-04" db="EMBL/GenBank/DDBJ databases">
        <title>Draft Genome Sequences of Staphylococcus capitis Strain H36, S. capitis Strain H65, S. cohnii Strain H62, S. hominis Strain H69, Mycobacterium iranicum Strain H39, Plantibacter sp. Strain H53, Pseudomonas oryzihabitans Strain H72, and Microbacterium sp. Strain H83, isolated from residential settings.</title>
        <authorList>
            <person name="Lymperopoulou D."/>
            <person name="Adams R.I."/>
            <person name="Lindow S."/>
            <person name="Coil D.A."/>
            <person name="Jospin G."/>
            <person name="Eisen J.A."/>
        </authorList>
    </citation>
    <scope>NUCLEOTIDE SEQUENCE [LARGE SCALE GENOMIC DNA]</scope>
    <source>
        <strain evidence="4 5">H39</strain>
    </source>
</reference>